<feature type="binding site" evidence="11">
    <location>
        <position position="255"/>
    </location>
    <ligand>
        <name>FMN</name>
        <dbReference type="ChEBI" id="CHEBI:58210"/>
    </ligand>
</feature>
<dbReference type="GO" id="GO:0005886">
    <property type="term" value="C:plasma membrane"/>
    <property type="evidence" value="ECO:0007669"/>
    <property type="project" value="UniProtKB-SubCell"/>
</dbReference>
<dbReference type="InterPro" id="IPR005720">
    <property type="entry name" value="Dihydroorotate_DH_cat"/>
</dbReference>
<feature type="binding site" evidence="11">
    <location>
        <position position="227"/>
    </location>
    <ligand>
        <name>FMN</name>
        <dbReference type="ChEBI" id="CHEBI:58210"/>
    </ligand>
</feature>
<feature type="domain" description="Dihydroorotate dehydrogenase catalytic" evidence="12">
    <location>
        <begin position="54"/>
        <end position="347"/>
    </location>
</feature>
<dbReference type="UniPathway" id="UPA00070">
    <property type="reaction ID" value="UER00946"/>
</dbReference>
<dbReference type="EMBL" id="CP001824">
    <property type="protein sequence ID" value="ACZ40604.1"/>
    <property type="molecule type" value="Genomic_DNA"/>
</dbReference>
<evidence type="ECO:0000256" key="6">
    <source>
        <dbReference type="ARBA" id="ARBA00022643"/>
    </source>
</evidence>
<evidence type="ECO:0000313" key="13">
    <source>
        <dbReference type="EMBL" id="ACZ40604.1"/>
    </source>
</evidence>
<dbReference type="eggNOG" id="COG0167">
    <property type="taxonomic scope" value="Bacteria"/>
</dbReference>
<keyword evidence="6 11" id="KW-0288">FMN</keyword>
<feature type="binding site" evidence="11">
    <location>
        <position position="277"/>
    </location>
    <ligand>
        <name>FMN</name>
        <dbReference type="ChEBI" id="CHEBI:58210"/>
    </ligand>
</feature>
<feature type="binding site" evidence="11">
    <location>
        <begin position="120"/>
        <end position="124"/>
    </location>
    <ligand>
        <name>substrate</name>
    </ligand>
</feature>
<evidence type="ECO:0000256" key="11">
    <source>
        <dbReference type="HAMAP-Rule" id="MF_00225"/>
    </source>
</evidence>
<dbReference type="GO" id="GO:0044205">
    <property type="term" value="P:'de novo' UMP biosynthetic process"/>
    <property type="evidence" value="ECO:0007669"/>
    <property type="project" value="UniProtKB-UniRule"/>
</dbReference>
<evidence type="ECO:0000256" key="1">
    <source>
        <dbReference type="ARBA" id="ARBA00003125"/>
    </source>
</evidence>
<evidence type="ECO:0000256" key="10">
    <source>
        <dbReference type="ARBA" id="ARBA00048639"/>
    </source>
</evidence>
<dbReference type="NCBIfam" id="NF003645">
    <property type="entry name" value="PRK05286.1-2"/>
    <property type="match status" value="1"/>
</dbReference>
<keyword evidence="11" id="KW-1003">Cell membrane</keyword>
<sequence>MERLYRAVLYPALLQRMDPERAHHLALRLLRDADRMPGGAALLGRLAGPADERLRVERFGLTFRNPLGVAAGLDKDAQAVGALLALGFGAVEVGTVTPRPQPGNPQPRLWRLPQDQALINAMGFPSEGAAAVRARLVGRRFPGVVGINLGKNRDTPPECAAKDYVDVLNALWDVANYVVVNVSSPNTPGLRDLQQRTALVEILRAVGEANTRAATLHRRRPHPVLVKIAPDLDDAALDDVLAGAIEGGAAGVVVSNTTVDRSGLRGPVPDVPGGLSGPPLRARATALVREVHRRAGDRLSIIGVGGISSAADVIERMRAGACLVQMYTAFVYGGPALPGRILRDLVTYLDREGLRSIEDIIGTE</sequence>
<dbReference type="PANTHER" id="PTHR48109">
    <property type="entry name" value="DIHYDROOROTATE DEHYDROGENASE (QUINONE), MITOCHONDRIAL-RELATED"/>
    <property type="match status" value="1"/>
</dbReference>
<dbReference type="PANTHER" id="PTHR48109:SF4">
    <property type="entry name" value="DIHYDROOROTATE DEHYDROGENASE (QUINONE), MITOCHONDRIAL"/>
    <property type="match status" value="1"/>
</dbReference>
<dbReference type="HOGENOM" id="CLU_013640_2_0_0"/>
<evidence type="ECO:0000256" key="9">
    <source>
        <dbReference type="ARBA" id="ARBA00023136"/>
    </source>
</evidence>
<accession>D1C9W1</accession>
<feature type="binding site" evidence="11">
    <location>
        <position position="181"/>
    </location>
    <ligand>
        <name>FMN</name>
        <dbReference type="ChEBI" id="CHEBI:58210"/>
    </ligand>
</feature>
<keyword evidence="8 11" id="KW-0560">Oxidoreductase</keyword>
<proteinExistence type="inferred from homology"/>
<dbReference type="STRING" id="479434.Sthe_3204"/>
<keyword evidence="9 11" id="KW-0472">Membrane</keyword>
<name>D1C9W1_SPHTD</name>
<dbReference type="GO" id="GO:0006207">
    <property type="term" value="P:'de novo' pyrimidine nucleobase biosynthetic process"/>
    <property type="evidence" value="ECO:0007669"/>
    <property type="project" value="UniProtKB-UniRule"/>
</dbReference>
<comment type="subunit">
    <text evidence="11">Monomer.</text>
</comment>
<dbReference type="HAMAP" id="MF_00225">
    <property type="entry name" value="DHO_dh_type2"/>
    <property type="match status" value="1"/>
</dbReference>
<feature type="binding site" evidence="11">
    <location>
        <begin position="327"/>
        <end position="328"/>
    </location>
    <ligand>
        <name>FMN</name>
        <dbReference type="ChEBI" id="CHEBI:58210"/>
    </ligand>
</feature>
<feature type="active site" description="Nucleophile" evidence="11">
    <location>
        <position position="184"/>
    </location>
</feature>
<gene>
    <name evidence="11" type="primary">pyrD</name>
    <name evidence="13" type="ordered locus">Sthe_3204</name>
</gene>
<dbReference type="PROSITE" id="PS00911">
    <property type="entry name" value="DHODEHASE_1"/>
    <property type="match status" value="1"/>
</dbReference>
<feature type="binding site" evidence="11">
    <location>
        <position position="75"/>
    </location>
    <ligand>
        <name>substrate</name>
    </ligand>
</feature>
<dbReference type="PROSITE" id="PS00912">
    <property type="entry name" value="DHODEHASE_2"/>
    <property type="match status" value="1"/>
</dbReference>
<keyword evidence="14" id="KW-1185">Reference proteome</keyword>
<dbReference type="CDD" id="cd04738">
    <property type="entry name" value="DHOD_2_like"/>
    <property type="match status" value="1"/>
</dbReference>
<dbReference type="NCBIfam" id="TIGR01036">
    <property type="entry name" value="pyrD_sub2"/>
    <property type="match status" value="1"/>
</dbReference>
<dbReference type="EC" id="1.3.5.2" evidence="11"/>
<dbReference type="Gene3D" id="3.20.20.70">
    <property type="entry name" value="Aldolase class I"/>
    <property type="match status" value="1"/>
</dbReference>
<comment type="subcellular location">
    <subcellularLocation>
        <location evidence="11">Cell membrane</location>
        <topology evidence="11">Peripheral membrane protein</topology>
    </subcellularLocation>
    <subcellularLocation>
        <location evidence="2">Membrane</location>
    </subcellularLocation>
</comment>
<feature type="binding site" evidence="11">
    <location>
        <begin position="256"/>
        <end position="257"/>
    </location>
    <ligand>
        <name>substrate</name>
    </ligand>
</feature>
<comment type="function">
    <text evidence="1 11">Catalyzes the conversion of dihydroorotate to orotate with quinone as electron acceptor.</text>
</comment>
<dbReference type="Proteomes" id="UP000002027">
    <property type="component" value="Chromosome 2"/>
</dbReference>
<dbReference type="NCBIfam" id="NF003652">
    <property type="entry name" value="PRK05286.2-5"/>
    <property type="match status" value="1"/>
</dbReference>
<dbReference type="InterPro" id="IPR005719">
    <property type="entry name" value="Dihydroorotate_DH_2"/>
</dbReference>
<dbReference type="AlphaFoldDB" id="D1C9W1"/>
<evidence type="ECO:0000256" key="2">
    <source>
        <dbReference type="ARBA" id="ARBA00004370"/>
    </source>
</evidence>
<dbReference type="InParanoid" id="D1C9W1"/>
<evidence type="ECO:0000313" key="14">
    <source>
        <dbReference type="Proteomes" id="UP000002027"/>
    </source>
</evidence>
<comment type="similarity">
    <text evidence="4 11">Belongs to the dihydroorotate dehydrogenase family. Type 2 subfamily.</text>
</comment>
<dbReference type="Pfam" id="PF01180">
    <property type="entry name" value="DHO_dh"/>
    <property type="match status" value="1"/>
</dbReference>
<keyword evidence="7 11" id="KW-0665">Pyrimidine biosynthesis</keyword>
<feature type="binding site" evidence="11">
    <location>
        <begin position="71"/>
        <end position="75"/>
    </location>
    <ligand>
        <name>FMN</name>
        <dbReference type="ChEBI" id="CHEBI:58210"/>
    </ligand>
</feature>
<dbReference type="KEGG" id="sti:Sthe_3204"/>
<dbReference type="SUPFAM" id="SSF51395">
    <property type="entry name" value="FMN-linked oxidoreductases"/>
    <property type="match status" value="1"/>
</dbReference>
<evidence type="ECO:0000256" key="8">
    <source>
        <dbReference type="ARBA" id="ARBA00023002"/>
    </source>
</evidence>
<comment type="catalytic activity">
    <reaction evidence="10 11">
        <text>(S)-dihydroorotate + a quinone = orotate + a quinol</text>
        <dbReference type="Rhea" id="RHEA:30187"/>
        <dbReference type="ChEBI" id="CHEBI:24646"/>
        <dbReference type="ChEBI" id="CHEBI:30839"/>
        <dbReference type="ChEBI" id="CHEBI:30864"/>
        <dbReference type="ChEBI" id="CHEBI:132124"/>
        <dbReference type="EC" id="1.3.5.2"/>
    </reaction>
</comment>
<keyword evidence="5 11" id="KW-0285">Flavoprotein</keyword>
<comment type="cofactor">
    <cofactor evidence="11">
        <name>FMN</name>
        <dbReference type="ChEBI" id="CHEBI:58210"/>
    </cofactor>
    <text evidence="11">Binds 1 FMN per subunit.</text>
</comment>
<feature type="binding site" evidence="11">
    <location>
        <position position="186"/>
    </location>
    <ligand>
        <name>substrate</name>
    </ligand>
</feature>
<protein>
    <recommendedName>
        <fullName evidence="11">Dihydroorotate dehydrogenase (quinone)</fullName>
        <ecNumber evidence="11">1.3.5.2</ecNumber>
    </recommendedName>
    <alternativeName>
        <fullName evidence="11">DHOdehase</fullName>
        <shortName evidence="11">DHOD</shortName>
        <shortName evidence="11">DHODase</shortName>
    </alternativeName>
    <alternativeName>
        <fullName evidence="11">Dihydroorotate oxidase</fullName>
    </alternativeName>
</protein>
<reference evidence="13 14" key="2">
    <citation type="journal article" date="2010" name="Stand. Genomic Sci.">
        <title>Complete genome sequence of Desulfohalobium retbaense type strain (HR(100)).</title>
        <authorList>
            <person name="Spring S."/>
            <person name="Nolan M."/>
            <person name="Lapidus A."/>
            <person name="Glavina Del Rio T."/>
            <person name="Copeland A."/>
            <person name="Tice H."/>
            <person name="Cheng J.F."/>
            <person name="Lucas S."/>
            <person name="Land M."/>
            <person name="Chen F."/>
            <person name="Bruce D."/>
            <person name="Goodwin L."/>
            <person name="Pitluck S."/>
            <person name="Ivanova N."/>
            <person name="Mavromatis K."/>
            <person name="Mikhailova N."/>
            <person name="Pati A."/>
            <person name="Chen A."/>
            <person name="Palaniappan K."/>
            <person name="Hauser L."/>
            <person name="Chang Y.J."/>
            <person name="Jeffries C.D."/>
            <person name="Munk C."/>
            <person name="Kiss H."/>
            <person name="Chain P."/>
            <person name="Han C."/>
            <person name="Brettin T."/>
            <person name="Detter J.C."/>
            <person name="Schuler E."/>
            <person name="Goker M."/>
            <person name="Rohde M."/>
            <person name="Bristow J."/>
            <person name="Eisen J.A."/>
            <person name="Markowitz V."/>
            <person name="Hugenholtz P."/>
            <person name="Kyrpides N.C."/>
            <person name="Klenk H.P."/>
        </authorList>
    </citation>
    <scope>NUCLEOTIDE SEQUENCE [LARGE SCALE GENOMIC DNA]</scope>
    <source>
        <strain evidence="14">ATCC 49802 / DSM 20745 / S 6022</strain>
    </source>
</reference>
<feature type="binding site" evidence="11">
    <location>
        <position position="306"/>
    </location>
    <ligand>
        <name>FMN</name>
        <dbReference type="ChEBI" id="CHEBI:58210"/>
    </ligand>
</feature>
<evidence type="ECO:0000256" key="7">
    <source>
        <dbReference type="ARBA" id="ARBA00022975"/>
    </source>
</evidence>
<dbReference type="RefSeq" id="WP_012873639.1">
    <property type="nucleotide sequence ID" value="NC_013524.1"/>
</dbReference>
<dbReference type="InterPro" id="IPR001295">
    <property type="entry name" value="Dihydroorotate_DH_CS"/>
</dbReference>
<dbReference type="InterPro" id="IPR050074">
    <property type="entry name" value="DHO_dehydrogenase"/>
</dbReference>
<dbReference type="GO" id="GO:0106430">
    <property type="term" value="F:dihydroorotate dehydrogenase (quinone) activity"/>
    <property type="evidence" value="ECO:0007669"/>
    <property type="project" value="UniProtKB-EC"/>
</dbReference>
<reference evidence="14" key="1">
    <citation type="submission" date="2009-11" db="EMBL/GenBank/DDBJ databases">
        <title>The complete chromosome 2 of Sphaerobacter thermophilus DSM 20745.</title>
        <authorList>
            <person name="Lucas S."/>
            <person name="Copeland A."/>
            <person name="Lapidus A."/>
            <person name="Glavina del Rio T."/>
            <person name="Dalin E."/>
            <person name="Tice H."/>
            <person name="Bruce D."/>
            <person name="Goodwin L."/>
            <person name="Pitluck S."/>
            <person name="Kyrpides N."/>
            <person name="Mavromatis K."/>
            <person name="Ivanova N."/>
            <person name="Mikhailova N."/>
            <person name="LaButti K.M."/>
            <person name="Clum A."/>
            <person name="Sun H.I."/>
            <person name="Brettin T."/>
            <person name="Detter J.C."/>
            <person name="Han C."/>
            <person name="Larimer F."/>
            <person name="Land M."/>
            <person name="Hauser L."/>
            <person name="Markowitz V."/>
            <person name="Cheng J.F."/>
            <person name="Hugenholtz P."/>
            <person name="Woyke T."/>
            <person name="Wu D."/>
            <person name="Steenblock K."/>
            <person name="Schneider S."/>
            <person name="Pukall R."/>
            <person name="Goeker M."/>
            <person name="Klenk H.P."/>
            <person name="Eisen J.A."/>
        </authorList>
    </citation>
    <scope>NUCLEOTIDE SEQUENCE [LARGE SCALE GENOMIC DNA]</scope>
    <source>
        <strain evidence="14">ATCC 49802 / DSM 20745 / S 6022</strain>
    </source>
</reference>
<evidence type="ECO:0000256" key="5">
    <source>
        <dbReference type="ARBA" id="ARBA00022630"/>
    </source>
</evidence>
<dbReference type="FunCoup" id="D1C9W1">
    <property type="interactions" value="502"/>
</dbReference>
<feature type="binding site" evidence="11">
    <location>
        <position position="181"/>
    </location>
    <ligand>
        <name>substrate</name>
    </ligand>
</feature>
<feature type="binding site" evidence="11">
    <location>
        <position position="148"/>
    </location>
    <ligand>
        <name>FMN</name>
        <dbReference type="ChEBI" id="CHEBI:58210"/>
    </ligand>
</feature>
<comment type="pathway">
    <text evidence="3 11">Pyrimidine metabolism; UMP biosynthesis via de novo pathway; orotate from (S)-dihydroorotate (quinone route): step 1/1.</text>
</comment>
<evidence type="ECO:0000259" key="12">
    <source>
        <dbReference type="Pfam" id="PF01180"/>
    </source>
</evidence>
<organism evidence="13 14">
    <name type="scientific">Sphaerobacter thermophilus (strain ATCC 49802 / DSM 20745 / KCCM 41009 / NCIMB 13125 / S 6022)</name>
    <dbReference type="NCBI Taxonomy" id="479434"/>
    <lineage>
        <taxon>Bacteria</taxon>
        <taxon>Pseudomonadati</taxon>
        <taxon>Thermomicrobiota</taxon>
        <taxon>Thermomicrobia</taxon>
        <taxon>Sphaerobacterales</taxon>
        <taxon>Sphaerobacterineae</taxon>
        <taxon>Sphaerobacteraceae</taxon>
        <taxon>Sphaerobacter</taxon>
    </lineage>
</organism>
<dbReference type="InterPro" id="IPR013785">
    <property type="entry name" value="Aldolase_TIM"/>
</dbReference>
<evidence type="ECO:0000256" key="3">
    <source>
        <dbReference type="ARBA" id="ARBA00005161"/>
    </source>
</evidence>
<feature type="binding site" evidence="11">
    <location>
        <position position="95"/>
    </location>
    <ligand>
        <name>FMN</name>
        <dbReference type="ChEBI" id="CHEBI:58210"/>
    </ligand>
</feature>
<dbReference type="GO" id="GO:0005737">
    <property type="term" value="C:cytoplasm"/>
    <property type="evidence" value="ECO:0007669"/>
    <property type="project" value="InterPro"/>
</dbReference>
<evidence type="ECO:0000256" key="4">
    <source>
        <dbReference type="ARBA" id="ARBA00005359"/>
    </source>
</evidence>